<comment type="subcellular location">
    <subcellularLocation>
        <location evidence="3">Cytoplasm</location>
    </subcellularLocation>
</comment>
<dbReference type="AlphaFoldDB" id="A0A8J3FZT9"/>
<dbReference type="PROSITE" id="PS51440">
    <property type="entry name" value="TIM_2"/>
    <property type="match status" value="1"/>
</dbReference>
<dbReference type="InterPro" id="IPR035990">
    <property type="entry name" value="TIM_sf"/>
</dbReference>
<comment type="pathway">
    <text evidence="3">Carbohydrate degradation; glycolysis; D-glyceraldehyde 3-phosphate from glycerone phosphate: step 1/1.</text>
</comment>
<evidence type="ECO:0000313" key="5">
    <source>
        <dbReference type="Proteomes" id="UP000637578"/>
    </source>
</evidence>
<evidence type="ECO:0000256" key="2">
    <source>
        <dbReference type="ARBA" id="ARBA00023235"/>
    </source>
</evidence>
<proteinExistence type="inferred from homology"/>
<dbReference type="GO" id="GO:0019563">
    <property type="term" value="P:glycerol catabolic process"/>
    <property type="evidence" value="ECO:0007669"/>
    <property type="project" value="TreeGrafter"/>
</dbReference>
<comment type="catalytic activity">
    <reaction evidence="3">
        <text>D-glyceraldehyde 3-phosphate = dihydroxyacetone phosphate</text>
        <dbReference type="Rhea" id="RHEA:18585"/>
        <dbReference type="ChEBI" id="CHEBI:57642"/>
        <dbReference type="ChEBI" id="CHEBI:59776"/>
        <dbReference type="EC" id="5.3.1.1"/>
    </reaction>
</comment>
<dbReference type="GO" id="GO:0046166">
    <property type="term" value="P:glyceraldehyde-3-phosphate biosynthetic process"/>
    <property type="evidence" value="ECO:0007669"/>
    <property type="project" value="TreeGrafter"/>
</dbReference>
<dbReference type="EC" id="5.3.1.1" evidence="3"/>
<dbReference type="UniPathway" id="UPA00109">
    <property type="reaction ID" value="UER00189"/>
</dbReference>
<sequence length="269" mass="28788">MSTSRPASPACWIGTSWKMTKTSAEARTYAHHLATSSTTVPEHIQMFVVPPFTVLAEVATILADSRVTIGAQNAHWAPQGAYTGEISVPMVADTGATLVELGHSERRTHFAETDETVNRKVHAVLDAGLRPLVCVGEPWTERQTNTATEYVLRQVKIALSGVSAAQAGRVLFAYEPIWAIGEQGQPASPQQAEDMHARIRHALTDLYGAGGASIPVLYGGSVNPDNAGALVAQDHIDGLFVGRSAWTVDGYLTIIRQATEALGVDHGRK</sequence>
<dbReference type="InterPro" id="IPR013785">
    <property type="entry name" value="Aldolase_TIM"/>
</dbReference>
<dbReference type="EMBL" id="BMMK01000064">
    <property type="protein sequence ID" value="GGM83755.1"/>
    <property type="molecule type" value="Genomic_DNA"/>
</dbReference>
<comment type="subunit">
    <text evidence="3">Homodimer.</text>
</comment>
<keyword evidence="3" id="KW-0312">Gluconeogenesis</keyword>
<dbReference type="SUPFAM" id="SSF51351">
    <property type="entry name" value="Triosephosphate isomerase (TIM)"/>
    <property type="match status" value="1"/>
</dbReference>
<reference evidence="4" key="2">
    <citation type="submission" date="2020-09" db="EMBL/GenBank/DDBJ databases">
        <authorList>
            <person name="Sun Q."/>
            <person name="Zhou Y."/>
        </authorList>
    </citation>
    <scope>NUCLEOTIDE SEQUENCE</scope>
    <source>
        <strain evidence="4">CGMCC 4.5737</strain>
    </source>
</reference>
<keyword evidence="2 3" id="KW-0413">Isomerase</keyword>
<reference evidence="4" key="1">
    <citation type="journal article" date="2014" name="Int. J. Syst. Evol. Microbiol.">
        <title>Complete genome sequence of Corynebacterium casei LMG S-19264T (=DSM 44701T), isolated from a smear-ripened cheese.</title>
        <authorList>
            <consortium name="US DOE Joint Genome Institute (JGI-PGF)"/>
            <person name="Walter F."/>
            <person name="Albersmeier A."/>
            <person name="Kalinowski J."/>
            <person name="Ruckert C."/>
        </authorList>
    </citation>
    <scope>NUCLEOTIDE SEQUENCE</scope>
    <source>
        <strain evidence="4">CGMCC 4.5737</strain>
    </source>
</reference>
<comment type="similarity">
    <text evidence="1 3">Belongs to the triosephosphate isomerase family.</text>
</comment>
<dbReference type="GO" id="GO:0006094">
    <property type="term" value="P:gluconeogenesis"/>
    <property type="evidence" value="ECO:0007669"/>
    <property type="project" value="UniProtKB-UniPathway"/>
</dbReference>
<keyword evidence="5" id="KW-1185">Reference proteome</keyword>
<dbReference type="UniPathway" id="UPA00138"/>
<gene>
    <name evidence="4" type="primary">tpiA</name>
    <name evidence="4" type="ORF">GCM10012275_62980</name>
</gene>
<protein>
    <recommendedName>
        <fullName evidence="3">Triosephosphate isomerase</fullName>
        <ecNumber evidence="3">5.3.1.1</ecNumber>
    </recommendedName>
</protein>
<keyword evidence="3" id="KW-0324">Glycolysis</keyword>
<dbReference type="NCBIfam" id="NF000722">
    <property type="entry name" value="PRK00042.2-1"/>
    <property type="match status" value="1"/>
</dbReference>
<dbReference type="GO" id="GO:0006096">
    <property type="term" value="P:glycolytic process"/>
    <property type="evidence" value="ECO:0007669"/>
    <property type="project" value="UniProtKB-UniRule"/>
</dbReference>
<dbReference type="PANTHER" id="PTHR21139:SF42">
    <property type="entry name" value="TRIOSEPHOSPHATE ISOMERASE"/>
    <property type="match status" value="1"/>
</dbReference>
<dbReference type="Gene3D" id="3.20.20.70">
    <property type="entry name" value="Aldolase class I"/>
    <property type="match status" value="1"/>
</dbReference>
<dbReference type="NCBIfam" id="TIGR00419">
    <property type="entry name" value="tim"/>
    <property type="match status" value="1"/>
</dbReference>
<dbReference type="GO" id="GO:0005829">
    <property type="term" value="C:cytosol"/>
    <property type="evidence" value="ECO:0007669"/>
    <property type="project" value="TreeGrafter"/>
</dbReference>
<organism evidence="4 5">
    <name type="scientific">Longimycelium tulufanense</name>
    <dbReference type="NCBI Taxonomy" id="907463"/>
    <lineage>
        <taxon>Bacteria</taxon>
        <taxon>Bacillati</taxon>
        <taxon>Actinomycetota</taxon>
        <taxon>Actinomycetes</taxon>
        <taxon>Pseudonocardiales</taxon>
        <taxon>Pseudonocardiaceae</taxon>
        <taxon>Longimycelium</taxon>
    </lineage>
</organism>
<accession>A0A8J3FZT9</accession>
<dbReference type="Pfam" id="PF00121">
    <property type="entry name" value="TIM"/>
    <property type="match status" value="1"/>
</dbReference>
<comment type="caution">
    <text evidence="4">The sequence shown here is derived from an EMBL/GenBank/DDBJ whole genome shotgun (WGS) entry which is preliminary data.</text>
</comment>
<comment type="pathway">
    <text evidence="3">Carbohydrate biosynthesis; gluconeogenesis.</text>
</comment>
<dbReference type="GO" id="GO:0004807">
    <property type="term" value="F:triose-phosphate isomerase activity"/>
    <property type="evidence" value="ECO:0007669"/>
    <property type="project" value="UniProtKB-UniRule"/>
</dbReference>
<dbReference type="PANTHER" id="PTHR21139">
    <property type="entry name" value="TRIOSEPHOSPHATE ISOMERASE"/>
    <property type="match status" value="1"/>
</dbReference>
<dbReference type="CDD" id="cd00311">
    <property type="entry name" value="TIM"/>
    <property type="match status" value="1"/>
</dbReference>
<evidence type="ECO:0000256" key="1">
    <source>
        <dbReference type="ARBA" id="ARBA00007422"/>
    </source>
</evidence>
<dbReference type="InterPro" id="IPR000652">
    <property type="entry name" value="Triosephosphate_isomerase"/>
</dbReference>
<keyword evidence="3" id="KW-0963">Cytoplasm</keyword>
<name>A0A8J3FZT9_9PSEU</name>
<evidence type="ECO:0000256" key="3">
    <source>
        <dbReference type="RuleBase" id="RU363013"/>
    </source>
</evidence>
<dbReference type="Proteomes" id="UP000637578">
    <property type="component" value="Unassembled WGS sequence"/>
</dbReference>
<dbReference type="RefSeq" id="WP_189062084.1">
    <property type="nucleotide sequence ID" value="NZ_BMMK01000064.1"/>
</dbReference>
<evidence type="ECO:0000313" key="4">
    <source>
        <dbReference type="EMBL" id="GGM83755.1"/>
    </source>
</evidence>